<dbReference type="Pfam" id="PF12906">
    <property type="entry name" value="RINGv"/>
    <property type="match status" value="1"/>
</dbReference>
<reference evidence="7 8" key="1">
    <citation type="journal article" date="2013" name="Genome Biol.">
        <title>Genome of Acanthamoeba castellanii highlights extensive lateral gene transfer and early evolution of tyrosine kinase signaling.</title>
        <authorList>
            <person name="Clarke M."/>
            <person name="Lohan A.J."/>
            <person name="Liu B."/>
            <person name="Lagkouvardos I."/>
            <person name="Roy S."/>
            <person name="Zafar N."/>
            <person name="Bertelli C."/>
            <person name="Schilde C."/>
            <person name="Kianianmomeni A."/>
            <person name="Burglin T.R."/>
            <person name="Frech C."/>
            <person name="Turcotte B."/>
            <person name="Kopec K.O."/>
            <person name="Synnott J.M."/>
            <person name="Choo C."/>
            <person name="Paponov I."/>
            <person name="Finkler A."/>
            <person name="Soon Heng Tan C."/>
            <person name="Hutchins A.P."/>
            <person name="Weinmeier T."/>
            <person name="Rattei T."/>
            <person name="Chu J.S."/>
            <person name="Gimenez G."/>
            <person name="Irimia M."/>
            <person name="Rigden D.J."/>
            <person name="Fitzpatrick D.A."/>
            <person name="Lorenzo-Morales J."/>
            <person name="Bateman A."/>
            <person name="Chiu C.H."/>
            <person name="Tang P."/>
            <person name="Hegemann P."/>
            <person name="Fromm H."/>
            <person name="Raoult D."/>
            <person name="Greub G."/>
            <person name="Miranda-Saavedra D."/>
            <person name="Chen N."/>
            <person name="Nash P."/>
            <person name="Ginger M.L."/>
            <person name="Horn M."/>
            <person name="Schaap P."/>
            <person name="Caler L."/>
            <person name="Loftus B."/>
        </authorList>
    </citation>
    <scope>NUCLEOTIDE SEQUENCE [LARGE SCALE GENOMIC DNA]</scope>
    <source>
        <strain evidence="7 8">Neff</strain>
    </source>
</reference>
<gene>
    <name evidence="7" type="ORF">ACA1_132620</name>
</gene>
<dbReference type="InterPro" id="IPR013083">
    <property type="entry name" value="Znf_RING/FYVE/PHD"/>
</dbReference>
<keyword evidence="5" id="KW-0812">Transmembrane</keyword>
<evidence type="ECO:0000256" key="5">
    <source>
        <dbReference type="SAM" id="Phobius"/>
    </source>
</evidence>
<keyword evidence="5" id="KW-0472">Membrane</keyword>
<sequence length="351" mass="38334">MSKDKGAYHKLDSMEMDKNTSPSAPYINAWDVVEDDGRDDSRLLISKSDKKGVATSSSASGLREGAECRFCHEGEGVGGHDLAPDHLIGPCQCRGSVMWVHRGCLDRWRAVSTNSTSFSRCDLCHADYQMDYRAEGASVCEGLKVASWITLDFTLFILAVNAAAALCSLLVWAVDRDRQRDRIFSEAMHVSVPPALVVDWLFGWLAFFFVLGVLGLCYAIGRWCCGVSCDAGTCCYGPSYSPYYGHGDCYFYWCFVPDFSCHSTAHHHSSDCGSCGSCGGCGNCNMDCKGDGEALLIILAVVVILLILLGFFIGIGLAIMVGVKMVKRRMDVIHNKYKAGQWVVLDLTASP</sequence>
<dbReference type="RefSeq" id="XP_004339052.1">
    <property type="nucleotide sequence ID" value="XM_004339004.1"/>
</dbReference>
<dbReference type="GO" id="GO:0008270">
    <property type="term" value="F:zinc ion binding"/>
    <property type="evidence" value="ECO:0007669"/>
    <property type="project" value="UniProtKB-KW"/>
</dbReference>
<dbReference type="InterPro" id="IPR011016">
    <property type="entry name" value="Znf_RING-CH"/>
</dbReference>
<feature type="compositionally biased region" description="Basic and acidic residues" evidence="4">
    <location>
        <begin position="1"/>
        <end position="18"/>
    </location>
</feature>
<evidence type="ECO:0000256" key="1">
    <source>
        <dbReference type="ARBA" id="ARBA00022723"/>
    </source>
</evidence>
<accession>L8GV25</accession>
<feature type="domain" description="RING-CH-type" evidence="6">
    <location>
        <begin position="60"/>
        <end position="131"/>
    </location>
</feature>
<keyword evidence="3" id="KW-0862">Zinc</keyword>
<dbReference type="AlphaFoldDB" id="L8GV25"/>
<dbReference type="KEGG" id="acan:ACA1_132620"/>
<dbReference type="PANTHER" id="PTHR46347:SF1">
    <property type="entry name" value="RING_FYVE_PHD ZINC FINGER SUPERFAMILY PROTEIN"/>
    <property type="match status" value="1"/>
</dbReference>
<name>L8GV25_ACACF</name>
<dbReference type="STRING" id="1257118.L8GV25"/>
<proteinExistence type="predicted"/>
<evidence type="ECO:0000256" key="4">
    <source>
        <dbReference type="SAM" id="MobiDB-lite"/>
    </source>
</evidence>
<dbReference type="EMBL" id="KB007975">
    <property type="protein sequence ID" value="ELR17039.1"/>
    <property type="molecule type" value="Genomic_DNA"/>
</dbReference>
<dbReference type="PANTHER" id="PTHR46347">
    <property type="entry name" value="RING/FYVE/PHD ZINC FINGER SUPERFAMILY PROTEIN"/>
    <property type="match status" value="1"/>
</dbReference>
<dbReference type="PROSITE" id="PS51292">
    <property type="entry name" value="ZF_RING_CH"/>
    <property type="match status" value="1"/>
</dbReference>
<dbReference type="Proteomes" id="UP000011083">
    <property type="component" value="Unassembled WGS sequence"/>
</dbReference>
<dbReference type="VEuPathDB" id="AmoebaDB:ACA1_132620"/>
<feature type="transmembrane region" description="Helical" evidence="5">
    <location>
        <begin position="195"/>
        <end position="221"/>
    </location>
</feature>
<dbReference type="Gene3D" id="3.30.40.10">
    <property type="entry name" value="Zinc/RING finger domain, C3HC4 (zinc finger)"/>
    <property type="match status" value="1"/>
</dbReference>
<keyword evidence="2" id="KW-0863">Zinc-finger</keyword>
<dbReference type="SMART" id="SM00744">
    <property type="entry name" value="RINGv"/>
    <property type="match status" value="1"/>
</dbReference>
<dbReference type="OrthoDB" id="264354at2759"/>
<keyword evidence="5" id="KW-1133">Transmembrane helix</keyword>
<protein>
    <submittedName>
        <fullName evidence="7">Zinc finger, C3HC4 type (RING finger) domain containing protein</fullName>
    </submittedName>
</protein>
<evidence type="ECO:0000313" key="8">
    <source>
        <dbReference type="Proteomes" id="UP000011083"/>
    </source>
</evidence>
<dbReference type="CDD" id="cd16495">
    <property type="entry name" value="RING_CH-C4HC3_MARCH"/>
    <property type="match status" value="1"/>
</dbReference>
<evidence type="ECO:0000259" key="6">
    <source>
        <dbReference type="PROSITE" id="PS51292"/>
    </source>
</evidence>
<dbReference type="SUPFAM" id="SSF57850">
    <property type="entry name" value="RING/U-box"/>
    <property type="match status" value="1"/>
</dbReference>
<organism evidence="7 8">
    <name type="scientific">Acanthamoeba castellanii (strain ATCC 30010 / Neff)</name>
    <dbReference type="NCBI Taxonomy" id="1257118"/>
    <lineage>
        <taxon>Eukaryota</taxon>
        <taxon>Amoebozoa</taxon>
        <taxon>Discosea</taxon>
        <taxon>Longamoebia</taxon>
        <taxon>Centramoebida</taxon>
        <taxon>Acanthamoebidae</taxon>
        <taxon>Acanthamoeba</taxon>
    </lineage>
</organism>
<keyword evidence="8" id="KW-1185">Reference proteome</keyword>
<feature type="region of interest" description="Disordered" evidence="4">
    <location>
        <begin position="1"/>
        <end position="23"/>
    </location>
</feature>
<dbReference type="OMA" id="SSAPCCR"/>
<feature type="transmembrane region" description="Helical" evidence="5">
    <location>
        <begin position="295"/>
        <end position="321"/>
    </location>
</feature>
<evidence type="ECO:0000313" key="7">
    <source>
        <dbReference type="EMBL" id="ELR17039.1"/>
    </source>
</evidence>
<evidence type="ECO:0000256" key="3">
    <source>
        <dbReference type="ARBA" id="ARBA00022833"/>
    </source>
</evidence>
<keyword evidence="1" id="KW-0479">Metal-binding</keyword>
<evidence type="ECO:0000256" key="2">
    <source>
        <dbReference type="ARBA" id="ARBA00022771"/>
    </source>
</evidence>
<dbReference type="GeneID" id="14917761"/>
<feature type="transmembrane region" description="Helical" evidence="5">
    <location>
        <begin position="153"/>
        <end position="174"/>
    </location>
</feature>